<gene>
    <name evidence="1" type="ORF">ACFSOZ_36455</name>
</gene>
<keyword evidence="2" id="KW-1185">Reference proteome</keyword>
<accession>A0ABW4UL21</accession>
<evidence type="ECO:0000313" key="1">
    <source>
        <dbReference type="EMBL" id="MFD1987916.1"/>
    </source>
</evidence>
<organism evidence="1 2">
    <name type="scientific">Mesorhizobium newzealandense</name>
    <dbReference type="NCBI Taxonomy" id="1300302"/>
    <lineage>
        <taxon>Bacteria</taxon>
        <taxon>Pseudomonadati</taxon>
        <taxon>Pseudomonadota</taxon>
        <taxon>Alphaproteobacteria</taxon>
        <taxon>Hyphomicrobiales</taxon>
        <taxon>Phyllobacteriaceae</taxon>
        <taxon>Mesorhizobium</taxon>
    </lineage>
</organism>
<proteinExistence type="predicted"/>
<comment type="caution">
    <text evidence="1">The sequence shown here is derived from an EMBL/GenBank/DDBJ whole genome shotgun (WGS) entry which is preliminary data.</text>
</comment>
<name>A0ABW4UL21_9HYPH</name>
<dbReference type="Proteomes" id="UP001597405">
    <property type="component" value="Unassembled WGS sequence"/>
</dbReference>
<dbReference type="EMBL" id="JBHUGZ010000030">
    <property type="protein sequence ID" value="MFD1987916.1"/>
    <property type="molecule type" value="Genomic_DNA"/>
</dbReference>
<sequence length="43" mass="4466">MTVTVHNLSAPVRKKAFQVACKIAANSASPMTNGLIADGAKPR</sequence>
<protein>
    <submittedName>
        <fullName evidence="1">Uncharacterized protein</fullName>
    </submittedName>
</protein>
<dbReference type="RefSeq" id="WP_379106328.1">
    <property type="nucleotide sequence ID" value="NZ_JBHUGZ010000030.1"/>
</dbReference>
<reference evidence="2" key="1">
    <citation type="journal article" date="2019" name="Int. J. Syst. Evol. Microbiol.">
        <title>The Global Catalogue of Microorganisms (GCM) 10K type strain sequencing project: providing services to taxonomists for standard genome sequencing and annotation.</title>
        <authorList>
            <consortium name="The Broad Institute Genomics Platform"/>
            <consortium name="The Broad Institute Genome Sequencing Center for Infectious Disease"/>
            <person name="Wu L."/>
            <person name="Ma J."/>
        </authorList>
    </citation>
    <scope>NUCLEOTIDE SEQUENCE [LARGE SCALE GENOMIC DNA]</scope>
    <source>
        <strain evidence="2">CGMCC 1.16225</strain>
    </source>
</reference>
<evidence type="ECO:0000313" key="2">
    <source>
        <dbReference type="Proteomes" id="UP001597405"/>
    </source>
</evidence>